<keyword evidence="7" id="KW-0547">Nucleotide-binding</keyword>
<feature type="compositionally biased region" description="Low complexity" evidence="12">
    <location>
        <begin position="910"/>
        <end position="920"/>
    </location>
</feature>
<dbReference type="PROSITE" id="PS50885">
    <property type="entry name" value="HAMP"/>
    <property type="match status" value="1"/>
</dbReference>
<dbReference type="InterPro" id="IPR036890">
    <property type="entry name" value="HATPase_C_sf"/>
</dbReference>
<dbReference type="RefSeq" id="WP_229897367.1">
    <property type="nucleotide sequence ID" value="NZ_BMVC01000001.1"/>
</dbReference>
<dbReference type="PROSITE" id="PS50109">
    <property type="entry name" value="HIS_KIN"/>
    <property type="match status" value="1"/>
</dbReference>
<feature type="compositionally biased region" description="Pro residues" evidence="12">
    <location>
        <begin position="831"/>
        <end position="843"/>
    </location>
</feature>
<keyword evidence="6 13" id="KW-0812">Transmembrane</keyword>
<dbReference type="InterPro" id="IPR003594">
    <property type="entry name" value="HATPase_dom"/>
</dbReference>
<feature type="region of interest" description="Disordered" evidence="12">
    <location>
        <begin position="770"/>
        <end position="962"/>
    </location>
</feature>
<evidence type="ECO:0000256" key="5">
    <source>
        <dbReference type="ARBA" id="ARBA00022679"/>
    </source>
</evidence>
<feature type="compositionally biased region" description="Acidic residues" evidence="12">
    <location>
        <begin position="951"/>
        <end position="962"/>
    </location>
</feature>
<accession>A0A919C6H9</accession>
<evidence type="ECO:0000256" key="4">
    <source>
        <dbReference type="ARBA" id="ARBA00022553"/>
    </source>
</evidence>
<dbReference type="PANTHER" id="PTHR44936:SF9">
    <property type="entry name" value="SENSOR PROTEIN CREC"/>
    <property type="match status" value="1"/>
</dbReference>
<dbReference type="AlphaFoldDB" id="A0A919C6H9"/>
<feature type="compositionally biased region" description="Basic and acidic residues" evidence="12">
    <location>
        <begin position="770"/>
        <end position="800"/>
    </location>
</feature>
<dbReference type="Gene3D" id="3.30.565.10">
    <property type="entry name" value="Histidine kinase-like ATPase, C-terminal domain"/>
    <property type="match status" value="1"/>
</dbReference>
<evidence type="ECO:0000256" key="11">
    <source>
        <dbReference type="ARBA" id="ARBA00023012"/>
    </source>
</evidence>
<dbReference type="Pfam" id="PF08376">
    <property type="entry name" value="NIT"/>
    <property type="match status" value="1"/>
</dbReference>
<feature type="region of interest" description="Disordered" evidence="12">
    <location>
        <begin position="1"/>
        <end position="44"/>
    </location>
</feature>
<evidence type="ECO:0000256" key="1">
    <source>
        <dbReference type="ARBA" id="ARBA00000085"/>
    </source>
</evidence>
<dbReference type="Proteomes" id="UP000638353">
    <property type="component" value="Unassembled WGS sequence"/>
</dbReference>
<evidence type="ECO:0000256" key="12">
    <source>
        <dbReference type="SAM" id="MobiDB-lite"/>
    </source>
</evidence>
<keyword evidence="10 13" id="KW-1133">Transmembrane helix</keyword>
<evidence type="ECO:0000256" key="8">
    <source>
        <dbReference type="ARBA" id="ARBA00022777"/>
    </source>
</evidence>
<evidence type="ECO:0000256" key="6">
    <source>
        <dbReference type="ARBA" id="ARBA00022692"/>
    </source>
</evidence>
<feature type="compositionally biased region" description="Low complexity" evidence="12">
    <location>
        <begin position="844"/>
        <end position="857"/>
    </location>
</feature>
<evidence type="ECO:0000313" key="16">
    <source>
        <dbReference type="EMBL" id="GHC76431.1"/>
    </source>
</evidence>
<dbReference type="GO" id="GO:0016020">
    <property type="term" value="C:membrane"/>
    <property type="evidence" value="ECO:0007669"/>
    <property type="project" value="UniProtKB-SubCell"/>
</dbReference>
<feature type="compositionally biased region" description="Basic and acidic residues" evidence="12">
    <location>
        <begin position="100"/>
        <end position="122"/>
    </location>
</feature>
<comment type="caution">
    <text evidence="16">The sequence shown here is derived from an EMBL/GenBank/DDBJ whole genome shotgun (WGS) entry which is preliminary data.</text>
</comment>
<dbReference type="PANTHER" id="PTHR44936">
    <property type="entry name" value="SENSOR PROTEIN CREC"/>
    <property type="match status" value="1"/>
</dbReference>
<evidence type="ECO:0000313" key="17">
    <source>
        <dbReference type="Proteomes" id="UP000638353"/>
    </source>
</evidence>
<dbReference type="GO" id="GO:0000160">
    <property type="term" value="P:phosphorelay signal transduction system"/>
    <property type="evidence" value="ECO:0007669"/>
    <property type="project" value="UniProtKB-KW"/>
</dbReference>
<evidence type="ECO:0000256" key="9">
    <source>
        <dbReference type="ARBA" id="ARBA00022840"/>
    </source>
</evidence>
<organism evidence="16 17">
    <name type="scientific">Streptomyces finlayi</name>
    <dbReference type="NCBI Taxonomy" id="67296"/>
    <lineage>
        <taxon>Bacteria</taxon>
        <taxon>Bacillati</taxon>
        <taxon>Actinomycetota</taxon>
        <taxon>Actinomycetes</taxon>
        <taxon>Kitasatosporales</taxon>
        <taxon>Streptomycetaceae</taxon>
        <taxon>Streptomyces</taxon>
    </lineage>
</organism>
<dbReference type="InterPro" id="IPR005467">
    <property type="entry name" value="His_kinase_dom"/>
</dbReference>
<evidence type="ECO:0000256" key="13">
    <source>
        <dbReference type="SAM" id="Phobius"/>
    </source>
</evidence>
<evidence type="ECO:0000256" key="2">
    <source>
        <dbReference type="ARBA" id="ARBA00004370"/>
    </source>
</evidence>
<dbReference type="InterPro" id="IPR003660">
    <property type="entry name" value="HAMP_dom"/>
</dbReference>
<evidence type="ECO:0000259" key="15">
    <source>
        <dbReference type="PROSITE" id="PS50885"/>
    </source>
</evidence>
<proteinExistence type="predicted"/>
<keyword evidence="5" id="KW-0808">Transferase</keyword>
<dbReference type="SUPFAM" id="SSF55874">
    <property type="entry name" value="ATPase domain of HSP90 chaperone/DNA topoisomerase II/histidine kinase"/>
    <property type="match status" value="1"/>
</dbReference>
<dbReference type="GO" id="GO:0004673">
    <property type="term" value="F:protein histidine kinase activity"/>
    <property type="evidence" value="ECO:0007669"/>
    <property type="project" value="UniProtKB-EC"/>
</dbReference>
<name>A0A919C6H9_9ACTN</name>
<dbReference type="Pfam" id="PF02518">
    <property type="entry name" value="HATPase_c"/>
    <property type="match status" value="1"/>
</dbReference>
<dbReference type="SMART" id="SM00387">
    <property type="entry name" value="HATPase_c"/>
    <property type="match status" value="1"/>
</dbReference>
<comment type="catalytic activity">
    <reaction evidence="1">
        <text>ATP + protein L-histidine = ADP + protein N-phospho-L-histidine.</text>
        <dbReference type="EC" id="2.7.13.3"/>
    </reaction>
</comment>
<keyword evidence="9" id="KW-0067">ATP-binding</keyword>
<feature type="compositionally biased region" description="Basic and acidic residues" evidence="12">
    <location>
        <begin position="933"/>
        <end position="942"/>
    </location>
</feature>
<evidence type="ECO:0000259" key="14">
    <source>
        <dbReference type="PROSITE" id="PS50109"/>
    </source>
</evidence>
<reference evidence="16" key="2">
    <citation type="submission" date="2020-09" db="EMBL/GenBank/DDBJ databases">
        <authorList>
            <person name="Sun Q."/>
            <person name="Ohkuma M."/>
        </authorList>
    </citation>
    <scope>NUCLEOTIDE SEQUENCE</scope>
    <source>
        <strain evidence="16">JCM 4637</strain>
    </source>
</reference>
<keyword evidence="8 16" id="KW-0418">Kinase</keyword>
<feature type="domain" description="HAMP" evidence="15">
    <location>
        <begin position="388"/>
        <end position="442"/>
    </location>
</feature>
<feature type="domain" description="Histidine kinase" evidence="14">
    <location>
        <begin position="609"/>
        <end position="716"/>
    </location>
</feature>
<sequence>MQNKRPRGASKGNDGQGEVTPAGGVGAAGSPDPAAGKGGKRRPKRVRNRLVVSVAAVGVLVLAAGAPSLLTASDELTGSQRLLDLAELNKQAVALAHSLADERDDATSRKAAAEGAKSRDKGGSAGEGTSRVDRQITELTGSGTDLPASLRGALAKVSGLRKDADSDRIDPLALHRAYTAALDELRSLTRDLARETPPRAGGSGTAPATLGNAVEQAAATRGLLLAALAVPRGESTRQVDPATGLLVRVESGDGKKVRDQLSAAAQQARHREQAALADFALAAPAKDRDSVAATVTGPEVTTAEQYLKALTDEPTLSAADRRLGAEKVGAALTARLDRMRGAEAALASAQAENLAALRDDDVSSLEWRVGLLAACFLLAVGISTAIARTLTQPLAALRLGAARLAGSPETEEPVRYTGRNDEFAQAVRSLNALHGKFLERHARTEKLAGDRAHLVGQRETLDAQRRTLAVENSQLAAEQAELLARAQDATARLDELRATVHSSFVKLSLRTLSVVERQLAVIETLEEREQDPDRLATLFKLDHMATVMRRHGENLLVLAGTDHGVAHTGPVPLVDVLRAAISEIERYERVTLQALPPHAQVAGYVADDLSHLLAELLENGTSFSPPDAHVKLSGWLLENGEIMLSVQDEGIGMTPERLADLNERLADPAGYTPPADSDGLGLQVAALLAARHGVRIQVRAQGQGGITAVVVLPKALLPAEPPAVPSATETLHSLPGSAAEANSNVLPGRSAERGPDQDPLIALAERAVEDAAHERTPDESSVREDVEPVREEPAPVREEPAASEAPDVDQPTREIRLPKPTPEPEPEPRPEPAPAPEPQPEPAPAAEAEPTTPPLTAKGLPKRTPKVVKPTTPAAPPRTGGVDAEALRRRLGGFQRGALNGRRDVEAEIANSDNNASDNNGTHGVDGATGEPPARRTTDHRTTTTGHDQTDTEGDTVEEARS</sequence>
<reference evidence="16" key="1">
    <citation type="journal article" date="2014" name="Int. J. Syst. Evol. Microbiol.">
        <title>Complete genome sequence of Corynebacterium casei LMG S-19264T (=DSM 44701T), isolated from a smear-ripened cheese.</title>
        <authorList>
            <consortium name="US DOE Joint Genome Institute (JGI-PGF)"/>
            <person name="Walter F."/>
            <person name="Albersmeier A."/>
            <person name="Kalinowski J."/>
            <person name="Ruckert C."/>
        </authorList>
    </citation>
    <scope>NUCLEOTIDE SEQUENCE</scope>
    <source>
        <strain evidence="16">JCM 4637</strain>
    </source>
</reference>
<evidence type="ECO:0000256" key="7">
    <source>
        <dbReference type="ARBA" id="ARBA00022741"/>
    </source>
</evidence>
<protein>
    <recommendedName>
        <fullName evidence="3">histidine kinase</fullName>
        <ecNumber evidence="3">2.7.13.3</ecNumber>
    </recommendedName>
</protein>
<feature type="region of interest" description="Disordered" evidence="12">
    <location>
        <begin position="100"/>
        <end position="143"/>
    </location>
</feature>
<feature type="transmembrane region" description="Helical" evidence="13">
    <location>
        <begin position="50"/>
        <end position="70"/>
    </location>
</feature>
<dbReference type="GO" id="GO:0005524">
    <property type="term" value="F:ATP binding"/>
    <property type="evidence" value="ECO:0007669"/>
    <property type="project" value="UniProtKB-KW"/>
</dbReference>
<comment type="subcellular location">
    <subcellularLocation>
        <location evidence="2">Membrane</location>
    </subcellularLocation>
</comment>
<gene>
    <name evidence="16" type="ORF">GCM10010334_00050</name>
</gene>
<keyword evidence="4" id="KW-0597">Phosphoprotein</keyword>
<dbReference type="InterPro" id="IPR050980">
    <property type="entry name" value="2C_sensor_his_kinase"/>
</dbReference>
<dbReference type="Gene3D" id="6.10.340.10">
    <property type="match status" value="1"/>
</dbReference>
<dbReference type="EC" id="2.7.13.3" evidence="3"/>
<dbReference type="EMBL" id="BMVC01000001">
    <property type="protein sequence ID" value="GHC76431.1"/>
    <property type="molecule type" value="Genomic_DNA"/>
</dbReference>
<keyword evidence="13" id="KW-0472">Membrane</keyword>
<dbReference type="InterPro" id="IPR013587">
    <property type="entry name" value="Nitrate/nitrite_sensing"/>
</dbReference>
<evidence type="ECO:0000256" key="10">
    <source>
        <dbReference type="ARBA" id="ARBA00022989"/>
    </source>
</evidence>
<keyword evidence="11" id="KW-0902">Two-component regulatory system</keyword>
<evidence type="ECO:0000256" key="3">
    <source>
        <dbReference type="ARBA" id="ARBA00012438"/>
    </source>
</evidence>